<evidence type="ECO:0000256" key="3">
    <source>
        <dbReference type="ARBA" id="ARBA00022448"/>
    </source>
</evidence>
<evidence type="ECO:0000256" key="2">
    <source>
        <dbReference type="ARBA" id="ARBA00005324"/>
    </source>
</evidence>
<dbReference type="OrthoDB" id="10259133at2759"/>
<dbReference type="EMBL" id="CVMT01000003">
    <property type="protein sequence ID" value="CRG87292.1"/>
    <property type="molecule type" value="Genomic_DNA"/>
</dbReference>
<dbReference type="Pfam" id="PF14622">
    <property type="entry name" value="Ribonucleas_3_3"/>
    <property type="match status" value="1"/>
</dbReference>
<dbReference type="InterPro" id="IPR022775">
    <property type="entry name" value="AP_mu_sigma_su"/>
</dbReference>
<dbReference type="PRINTS" id="PR00314">
    <property type="entry name" value="CLATHRINADPT"/>
</dbReference>
<dbReference type="InterPro" id="IPR036168">
    <property type="entry name" value="AP2_Mu_C_sf"/>
</dbReference>
<dbReference type="GO" id="GO:0006396">
    <property type="term" value="P:RNA processing"/>
    <property type="evidence" value="ECO:0007669"/>
    <property type="project" value="InterPro"/>
</dbReference>
<evidence type="ECO:0000256" key="7">
    <source>
        <dbReference type="SAM" id="MobiDB-lite"/>
    </source>
</evidence>
<dbReference type="SUPFAM" id="SSF49447">
    <property type="entry name" value="Second domain of Mu2 adaptin subunit (ap50) of ap2 adaptor"/>
    <property type="match status" value="1"/>
</dbReference>
<evidence type="ECO:0000313" key="10">
    <source>
        <dbReference type="Proteomes" id="UP000054383"/>
    </source>
</evidence>
<gene>
    <name evidence="9" type="ORF">PISL3812_04309</name>
</gene>
<dbReference type="Gene3D" id="3.30.450.60">
    <property type="match status" value="1"/>
</dbReference>
<evidence type="ECO:0000256" key="4">
    <source>
        <dbReference type="ARBA" id="ARBA00022927"/>
    </source>
</evidence>
<dbReference type="CDD" id="cd09250">
    <property type="entry name" value="AP-1_Mu1_Cterm"/>
    <property type="match status" value="1"/>
</dbReference>
<keyword evidence="10" id="KW-1185">Reference proteome</keyword>
<evidence type="ECO:0000256" key="1">
    <source>
        <dbReference type="ARBA" id="ARBA00004640"/>
    </source>
</evidence>
<protein>
    <submittedName>
        <fullName evidence="9">AP-1 complex subunit mu-1</fullName>
    </submittedName>
</protein>
<keyword evidence="3" id="KW-0813">Transport</keyword>
<reference evidence="9 10" key="1">
    <citation type="submission" date="2015-04" db="EMBL/GenBank/DDBJ databases">
        <authorList>
            <person name="Syromyatnikov M.Y."/>
            <person name="Popov V.N."/>
        </authorList>
    </citation>
    <scope>NUCLEOTIDE SEQUENCE [LARGE SCALE GENOMIC DNA]</scope>
    <source>
        <strain evidence="9">WF-38-12</strain>
    </source>
</reference>
<dbReference type="PROSITE" id="PS51072">
    <property type="entry name" value="MHD"/>
    <property type="match status" value="1"/>
</dbReference>
<dbReference type="PROSITE" id="PS00991">
    <property type="entry name" value="CLAT_ADAPTOR_M_2"/>
    <property type="match status" value="1"/>
</dbReference>
<name>A0A0U1LW20_TALIS</name>
<dbReference type="GO" id="GO:0030665">
    <property type="term" value="C:clathrin-coated vesicle membrane"/>
    <property type="evidence" value="ECO:0007669"/>
    <property type="project" value="UniProtKB-SubCell"/>
</dbReference>
<dbReference type="InterPro" id="IPR011012">
    <property type="entry name" value="Longin-like_dom_sf"/>
</dbReference>
<proteinExistence type="inferred from homology"/>
<feature type="compositionally biased region" description="Basic and acidic residues" evidence="7">
    <location>
        <begin position="301"/>
        <end position="311"/>
    </location>
</feature>
<keyword evidence="4" id="KW-0653">Protein transport</keyword>
<organism evidence="9 10">
    <name type="scientific">Talaromyces islandicus</name>
    <name type="common">Penicillium islandicum</name>
    <dbReference type="NCBI Taxonomy" id="28573"/>
    <lineage>
        <taxon>Eukaryota</taxon>
        <taxon>Fungi</taxon>
        <taxon>Dikarya</taxon>
        <taxon>Ascomycota</taxon>
        <taxon>Pezizomycotina</taxon>
        <taxon>Eurotiomycetes</taxon>
        <taxon>Eurotiomycetidae</taxon>
        <taxon>Eurotiales</taxon>
        <taxon>Trichocomaceae</taxon>
        <taxon>Talaromyces</taxon>
        <taxon>Talaromyces sect. Islandici</taxon>
    </lineage>
</organism>
<evidence type="ECO:0000256" key="6">
    <source>
        <dbReference type="ARBA" id="ARBA00023329"/>
    </source>
</evidence>
<sequence length="769" mass="86804">MNRRRSFPQITHTIHLDHCTMASQMPCRSLRVLAQPARPSLRISSMSTPRRALSCTPCYAEEARDGQTEEKPRWLYTPPGTKAPFSLHFDSKRPNYPINESQEVLDNFYIGLLGPGGDKVLSEKLKWLAVTHKSFDQGRRGFNDRLGFLGKSIVSLQASLSLVQNPGIFKHPVPPRDPSDKRVPFEHPALEGLDNLSYNSRGWITHKYNLVRLAEKYDLIKVLRWHPMNPNDLLSSGVDVVLAHTMFAIVGAISLERGGREANKFAQEKILAPQGLSATRPIDPPRYALLISGPRSSSKTSRTDFPRADKESQQLRQQPFAAMASAVFFLDLKGKTLLARNYRGDIPMSAVEKFPVLLSEAEEESSAVPPCFSHEGINYLYIRHSNLYVLALTKRNTNATEILLFLHKIVEVFTEYFKELEEESIRDNFVVIYELLDEMMDFGYPQTTESKILQEYITQESHKLEVQARPPIAVTNAVSWRSEGIRYRKNEVFLDVVESLNLLVSANGNVLRSEILGAIKMKCYLSGMPELRLGLNDKAMFETTGRATRGKAVEMEDVKFHQCVRLSRFENDRTISFIPPDGEFELMSYRLNTQVKPLIWVECLVESHSGSRMEYMLKAKAQFKRRSTANNVEILVPVPEDADSPRFRTNIGSVHYAPEKSAIIWKIKQFGGGKEFLMRAELGLPSVKGDDEHGGGMTGGFGGSMGGAGQTGKGKRPINVKFEIPYFTTSGIQVRYLKIIEPKLQYPSLPWVRYITQSGDIAVRLPDVQ</sequence>
<dbReference type="Proteomes" id="UP000054383">
    <property type="component" value="Unassembled WGS sequence"/>
</dbReference>
<dbReference type="InterPro" id="IPR028565">
    <property type="entry name" value="MHD"/>
</dbReference>
<dbReference type="InterPro" id="IPR001392">
    <property type="entry name" value="Clathrin_mu"/>
</dbReference>
<dbReference type="AlphaFoldDB" id="A0A0U1LW20"/>
<dbReference type="FunFam" id="1.10.1520.10:FF:000018">
    <property type="entry name" value="RNase III domain protein"/>
    <property type="match status" value="1"/>
</dbReference>
<feature type="domain" description="MHD" evidence="8">
    <location>
        <begin position="489"/>
        <end position="764"/>
    </location>
</feature>
<dbReference type="GO" id="GO:0016192">
    <property type="term" value="P:vesicle-mediated transport"/>
    <property type="evidence" value="ECO:0007669"/>
    <property type="project" value="InterPro"/>
</dbReference>
<dbReference type="PANTHER" id="PTHR10529">
    <property type="entry name" value="AP COMPLEX SUBUNIT MU"/>
    <property type="match status" value="1"/>
</dbReference>
<dbReference type="CDD" id="cd14835">
    <property type="entry name" value="AP1_Mu_N"/>
    <property type="match status" value="1"/>
</dbReference>
<dbReference type="GO" id="GO:0004525">
    <property type="term" value="F:ribonuclease III activity"/>
    <property type="evidence" value="ECO:0007669"/>
    <property type="project" value="InterPro"/>
</dbReference>
<dbReference type="GO" id="GO:0030131">
    <property type="term" value="C:clathrin adaptor complex"/>
    <property type="evidence" value="ECO:0007669"/>
    <property type="project" value="InterPro"/>
</dbReference>
<dbReference type="InterPro" id="IPR000999">
    <property type="entry name" value="RNase_III_dom"/>
</dbReference>
<dbReference type="FunFam" id="3.30.450.60:FF:000006">
    <property type="entry name" value="AP-1 complex subunit mu-1 isoform 1"/>
    <property type="match status" value="1"/>
</dbReference>
<dbReference type="InterPro" id="IPR018240">
    <property type="entry name" value="Clathrin_mu_CS"/>
</dbReference>
<dbReference type="Pfam" id="PF00928">
    <property type="entry name" value="Adap_comp_sub"/>
    <property type="match status" value="1"/>
</dbReference>
<dbReference type="Gene3D" id="2.60.40.1170">
    <property type="entry name" value="Mu homology domain, subdomain B"/>
    <property type="match status" value="2"/>
</dbReference>
<dbReference type="SUPFAM" id="SSF64356">
    <property type="entry name" value="SNARE-like"/>
    <property type="match status" value="1"/>
</dbReference>
<comment type="subcellular location">
    <subcellularLocation>
        <location evidence="1">Cytoplasmic vesicle</location>
        <location evidence="1">Clathrin-coated vesicle membrane</location>
    </subcellularLocation>
</comment>
<dbReference type="SUPFAM" id="SSF69065">
    <property type="entry name" value="RNase III domain-like"/>
    <property type="match status" value="1"/>
</dbReference>
<comment type="similarity">
    <text evidence="2">Belongs to the adaptor complexes medium subunit family.</text>
</comment>
<dbReference type="PROSITE" id="PS00990">
    <property type="entry name" value="CLAT_ADAPTOR_M_1"/>
    <property type="match status" value="1"/>
</dbReference>
<accession>A0A0U1LW20</accession>
<feature type="region of interest" description="Disordered" evidence="7">
    <location>
        <begin position="289"/>
        <end position="311"/>
    </location>
</feature>
<evidence type="ECO:0000259" key="8">
    <source>
        <dbReference type="PROSITE" id="PS51072"/>
    </source>
</evidence>
<evidence type="ECO:0000256" key="5">
    <source>
        <dbReference type="ARBA" id="ARBA00023136"/>
    </source>
</evidence>
<evidence type="ECO:0000313" key="9">
    <source>
        <dbReference type="EMBL" id="CRG87292.1"/>
    </source>
</evidence>
<dbReference type="Pfam" id="PF01217">
    <property type="entry name" value="Clat_adaptor_s"/>
    <property type="match status" value="1"/>
</dbReference>
<dbReference type="GO" id="GO:0006886">
    <property type="term" value="P:intracellular protein transport"/>
    <property type="evidence" value="ECO:0007669"/>
    <property type="project" value="InterPro"/>
</dbReference>
<keyword evidence="5" id="KW-0472">Membrane</keyword>
<dbReference type="Gene3D" id="1.10.1520.10">
    <property type="entry name" value="Ribonuclease III domain"/>
    <property type="match status" value="1"/>
</dbReference>
<keyword evidence="6" id="KW-0968">Cytoplasmic vesicle</keyword>
<dbReference type="InterPro" id="IPR050431">
    <property type="entry name" value="Adaptor_comp_med_subunit"/>
</dbReference>
<dbReference type="STRING" id="28573.A0A0U1LW20"/>
<dbReference type="InterPro" id="IPR036389">
    <property type="entry name" value="RNase_III_sf"/>
</dbReference>